<organism evidence="2 3">
    <name type="scientific">Tumidithrix elongata BACA0141</name>
    <dbReference type="NCBI Taxonomy" id="2716417"/>
    <lineage>
        <taxon>Bacteria</taxon>
        <taxon>Bacillati</taxon>
        <taxon>Cyanobacteriota</taxon>
        <taxon>Cyanophyceae</taxon>
        <taxon>Pseudanabaenales</taxon>
        <taxon>Pseudanabaenaceae</taxon>
        <taxon>Tumidithrix</taxon>
        <taxon>Tumidithrix elongata</taxon>
    </lineage>
</organism>
<dbReference type="AlphaFoldDB" id="A0AAW9PYU9"/>
<evidence type="ECO:0000313" key="2">
    <source>
        <dbReference type="EMBL" id="MEE3716175.1"/>
    </source>
</evidence>
<reference evidence="2" key="1">
    <citation type="submission" date="2024-01" db="EMBL/GenBank/DDBJ databases">
        <title>Bank of Algae and Cyanobacteria of the Azores (BACA) strain genomes.</title>
        <authorList>
            <person name="Luz R."/>
            <person name="Cordeiro R."/>
            <person name="Fonseca A."/>
            <person name="Goncalves V."/>
        </authorList>
    </citation>
    <scope>NUCLEOTIDE SEQUENCE</scope>
    <source>
        <strain evidence="2">BACA0141</strain>
    </source>
</reference>
<feature type="signal peptide" evidence="1">
    <location>
        <begin position="1"/>
        <end position="27"/>
    </location>
</feature>
<gene>
    <name evidence="2" type="ORF">V2H45_05380</name>
</gene>
<protein>
    <submittedName>
        <fullName evidence="2">Uncharacterized protein</fullName>
    </submittedName>
</protein>
<proteinExistence type="predicted"/>
<feature type="chain" id="PRO_5043611823" evidence="1">
    <location>
        <begin position="28"/>
        <end position="98"/>
    </location>
</feature>
<dbReference type="EMBL" id="JAZBJZ010000014">
    <property type="protein sequence ID" value="MEE3716175.1"/>
    <property type="molecule type" value="Genomic_DNA"/>
</dbReference>
<dbReference type="Proteomes" id="UP001333818">
    <property type="component" value="Unassembled WGS sequence"/>
</dbReference>
<accession>A0AAW9PYU9</accession>
<dbReference type="RefSeq" id="WP_330482602.1">
    <property type="nucleotide sequence ID" value="NZ_JAZBJZ010000014.1"/>
</dbReference>
<evidence type="ECO:0000313" key="3">
    <source>
        <dbReference type="Proteomes" id="UP001333818"/>
    </source>
</evidence>
<comment type="caution">
    <text evidence="2">The sequence shown here is derived from an EMBL/GenBank/DDBJ whole genome shotgun (WGS) entry which is preliminary data.</text>
</comment>
<keyword evidence="1" id="KW-0732">Signal</keyword>
<name>A0AAW9PYU9_9CYAN</name>
<evidence type="ECO:0000256" key="1">
    <source>
        <dbReference type="SAM" id="SignalP"/>
    </source>
</evidence>
<keyword evidence="3" id="KW-1185">Reference proteome</keyword>
<sequence length="98" mass="10856">MNLTHVSGGVASLLLLMSSLTSLPAVAASKPQEEASGTRSIRDRIAAVQSTLMQNHDRASTFQVDRSSINSKTLLAAWGDRWIKTRHGNIWQKIWVKR</sequence>